<dbReference type="PANTHER" id="PTHR33180:SF31">
    <property type="entry name" value="POLYPROTEIN PROTEIN"/>
    <property type="match status" value="1"/>
</dbReference>
<sequence>MVRSKEVECHNEYINTVLGRPLHFVLPYEGLPIDASLDDLKEWLAPLISDDTTRWIGVGAPIKKRDLNIATRFWFGFISIIIIPSQNEPIMCHPKAAFLGCIMSRRWIDLGLLTSQEMAMKAKQKPTSLPFPVLITELCRRAGVAQDTARDIEVTPSSSTDIQRIEAEYTREEADRRKAA</sequence>
<comment type="caution">
    <text evidence="3">The sequence shown here is derived from an EMBL/GenBank/DDBJ whole genome shotgun (WGS) entry which is preliminary data.</text>
</comment>
<dbReference type="Proteomes" id="UP001311915">
    <property type="component" value="Unassembled WGS sequence"/>
</dbReference>
<feature type="region of interest" description="Disordered" evidence="1">
    <location>
        <begin position="153"/>
        <end position="180"/>
    </location>
</feature>
<name>A0AAV9M743_9SOLN</name>
<organism evidence="3 4">
    <name type="scientific">Solanum pinnatisectum</name>
    <name type="common">tansyleaf nightshade</name>
    <dbReference type="NCBI Taxonomy" id="50273"/>
    <lineage>
        <taxon>Eukaryota</taxon>
        <taxon>Viridiplantae</taxon>
        <taxon>Streptophyta</taxon>
        <taxon>Embryophyta</taxon>
        <taxon>Tracheophyta</taxon>
        <taxon>Spermatophyta</taxon>
        <taxon>Magnoliopsida</taxon>
        <taxon>eudicotyledons</taxon>
        <taxon>Gunneridae</taxon>
        <taxon>Pentapetalae</taxon>
        <taxon>asterids</taxon>
        <taxon>lamiids</taxon>
        <taxon>Solanales</taxon>
        <taxon>Solanaceae</taxon>
        <taxon>Solanoideae</taxon>
        <taxon>Solaneae</taxon>
        <taxon>Solanum</taxon>
    </lineage>
</organism>
<proteinExistence type="predicted"/>
<dbReference type="AlphaFoldDB" id="A0AAV9M743"/>
<dbReference type="Pfam" id="PF20167">
    <property type="entry name" value="Transposase_32"/>
    <property type="match status" value="1"/>
</dbReference>
<accession>A0AAV9M743</accession>
<protein>
    <recommendedName>
        <fullName evidence="2">Putative plant transposon protein domain-containing protein</fullName>
    </recommendedName>
</protein>
<feature type="compositionally biased region" description="Basic and acidic residues" evidence="1">
    <location>
        <begin position="163"/>
        <end position="180"/>
    </location>
</feature>
<evidence type="ECO:0000259" key="2">
    <source>
        <dbReference type="Pfam" id="PF20167"/>
    </source>
</evidence>
<keyword evidence="4" id="KW-1185">Reference proteome</keyword>
<dbReference type="InterPro" id="IPR046796">
    <property type="entry name" value="Transposase_32_dom"/>
</dbReference>
<evidence type="ECO:0000313" key="3">
    <source>
        <dbReference type="EMBL" id="KAK4733019.1"/>
    </source>
</evidence>
<reference evidence="3 4" key="1">
    <citation type="submission" date="2023-10" db="EMBL/GenBank/DDBJ databases">
        <title>Genome-Wide Identification Analysis in wild type Solanum Pinnatisectum Reveals Some Genes Defensing Phytophthora Infestans.</title>
        <authorList>
            <person name="Sun C."/>
        </authorList>
    </citation>
    <scope>NUCLEOTIDE SEQUENCE [LARGE SCALE GENOMIC DNA]</scope>
    <source>
        <strain evidence="3">LQN</strain>
        <tissue evidence="3">Leaf</tissue>
    </source>
</reference>
<evidence type="ECO:0000256" key="1">
    <source>
        <dbReference type="SAM" id="MobiDB-lite"/>
    </source>
</evidence>
<dbReference type="EMBL" id="JAWPEI010000002">
    <property type="protein sequence ID" value="KAK4733019.1"/>
    <property type="molecule type" value="Genomic_DNA"/>
</dbReference>
<dbReference type="PANTHER" id="PTHR33180">
    <property type="entry name" value="PHOTOSYSTEM II CP43 REACTION CENTER PROTEIN"/>
    <property type="match status" value="1"/>
</dbReference>
<feature type="domain" description="Putative plant transposon protein" evidence="2">
    <location>
        <begin position="1"/>
        <end position="144"/>
    </location>
</feature>
<evidence type="ECO:0000313" key="4">
    <source>
        <dbReference type="Proteomes" id="UP001311915"/>
    </source>
</evidence>
<gene>
    <name evidence="3" type="ORF">R3W88_007280</name>
</gene>